<dbReference type="PANTHER" id="PTHR45661">
    <property type="entry name" value="SURFACE ANTIGEN"/>
    <property type="match status" value="1"/>
</dbReference>
<dbReference type="PANTHER" id="PTHR45661:SF3">
    <property type="entry name" value="IG-LIKE DOMAIN-CONTAINING PROTEIN"/>
    <property type="match status" value="1"/>
</dbReference>
<dbReference type="SUPFAM" id="SSF52058">
    <property type="entry name" value="L domain-like"/>
    <property type="match status" value="1"/>
</dbReference>
<dbReference type="Pfam" id="PF13306">
    <property type="entry name" value="LRR_5"/>
    <property type="match status" value="3"/>
</dbReference>
<keyword evidence="2" id="KW-1185">Reference proteome</keyword>
<evidence type="ECO:0000313" key="2">
    <source>
        <dbReference type="Proteomes" id="UP000829708"/>
    </source>
</evidence>
<dbReference type="Gene3D" id="3.80.10.10">
    <property type="entry name" value="Ribonuclease Inhibitor"/>
    <property type="match status" value="2"/>
</dbReference>
<dbReference type="PROSITE" id="PS51257">
    <property type="entry name" value="PROKAR_LIPOPROTEIN"/>
    <property type="match status" value="1"/>
</dbReference>
<proteinExistence type="predicted"/>
<dbReference type="RefSeq" id="WP_244772128.1">
    <property type="nucleotide sequence ID" value="NZ_CP094929.1"/>
</dbReference>
<evidence type="ECO:0000313" key="1">
    <source>
        <dbReference type="EMBL" id="UOM50741.1"/>
    </source>
</evidence>
<dbReference type="InterPro" id="IPR053139">
    <property type="entry name" value="Surface_bspA-like"/>
</dbReference>
<accession>A0ABY4D9B1</accession>
<dbReference type="InterPro" id="IPR032675">
    <property type="entry name" value="LRR_dom_sf"/>
</dbReference>
<dbReference type="Proteomes" id="UP000829708">
    <property type="component" value="Chromosome"/>
</dbReference>
<reference evidence="2" key="1">
    <citation type="journal article" date="2024" name="J Bioinform Genom">
        <title>Complete genome sequence of the type strain bacterium Sphaerochaeta associata GLS2t (VKM B-2742)t.</title>
        <authorList>
            <person name="Troshina O.Y."/>
            <person name="Tepeeva A.N."/>
            <person name="Arzamasceva V.O."/>
            <person name="Whitman W.B."/>
            <person name="Varghese N."/>
            <person name="Shapiro N."/>
            <person name="Woyke T."/>
            <person name="Kripides N.C."/>
            <person name="Vasilenko O.V."/>
        </authorList>
    </citation>
    <scope>NUCLEOTIDE SEQUENCE [LARGE SCALE GENOMIC DNA]</scope>
    <source>
        <strain evidence="2">GLS2T</strain>
    </source>
</reference>
<dbReference type="InterPro" id="IPR026906">
    <property type="entry name" value="LRR_5"/>
</dbReference>
<sequence length="687" mass="76582">MKKALCIMLVGFLVLLLSSCWVKKDELDVAIDTRFKFLIAEALDEVNADYTSVKKALESDYTQKSDQLATITLDMLATLEEVKASAQQSSQASSAFIQKYSMQINQHITACDTKIPKIIEKEVDDHLVEISRTNAETLLKLHNAYYESIIDVLTAYAIEDADEQKAQEIKTIYDDYVALKQDFYGYLNSTKSLEDIQAGADALKVENVKTLIAQVTMESIRNTNILSRIENLDSALTPVQRSKLPKETAKELDALVTVWKTIRAIDELATKSNDDYALFTSIQANYAELDEHHRSMVYNFDIQQLYAQYFFLDFTPVNGGLSVKARAGYADKLVGDLSIPATYNGQKVVQIPDNAFKNCSKIISLVVPDTVNSIGFAAFNGCSGLKTISLPFVGKYRSGGNYAEGLYGYVFGTDSYFGGTKVDFGTFDDKNYKNGYKPEQKYHQYYIPIHLTSVIITNASSFNYHAFFNCSMIQDLTLNQEVIILGEGSFANCSSLATLALPYAESIPTAAFEGCTSLTQFTINEYVSSIGDYAFKGCKNLMRMNSEDDGEFVIPKNVFYIGYEAFNGVANMKSLTIPHIGKQRNGGNYGERLFGAIFGAAPYFGGVKVDFGTFDDKNYKNGYKPEQQVHLYYIPTQLRDVTVTNDAMVSYHAFNNCSMIANLRINKEASVDVHPEAFLGSVNPTYF</sequence>
<protein>
    <submittedName>
        <fullName evidence="1">Leucine-rich repeat domain-containing protein</fullName>
    </submittedName>
</protein>
<gene>
    <name evidence="1" type="ORF">MUG09_14345</name>
</gene>
<name>A0ABY4D9B1_9SPIR</name>
<organism evidence="1 2">
    <name type="scientific">Sphaerochaeta associata</name>
    <dbReference type="NCBI Taxonomy" id="1129264"/>
    <lineage>
        <taxon>Bacteria</taxon>
        <taxon>Pseudomonadati</taxon>
        <taxon>Spirochaetota</taxon>
        <taxon>Spirochaetia</taxon>
        <taxon>Spirochaetales</taxon>
        <taxon>Sphaerochaetaceae</taxon>
        <taxon>Sphaerochaeta</taxon>
    </lineage>
</organism>
<dbReference type="EMBL" id="CP094929">
    <property type="protein sequence ID" value="UOM50741.1"/>
    <property type="molecule type" value="Genomic_DNA"/>
</dbReference>